<sequence length="79" mass="9092">MTVKRVLISRPNNRLGNQLMMTPLVHEVIDTFPNCTIDLFVRGTLSPIIFENYKEVETIYNLPKKLLNICWTTLVSGLN</sequence>
<name>A0ABT8D549_9FLAO</name>
<proteinExistence type="predicted"/>
<comment type="caution">
    <text evidence="1">The sequence shown here is derived from an EMBL/GenBank/DDBJ whole genome shotgun (WGS) entry which is preliminary data.</text>
</comment>
<reference evidence="2" key="1">
    <citation type="journal article" date="2019" name="Int. J. Syst. Evol. Microbiol.">
        <title>The Global Catalogue of Microorganisms (GCM) 10K type strain sequencing project: providing services to taxonomists for standard genome sequencing and annotation.</title>
        <authorList>
            <consortium name="The Broad Institute Genomics Platform"/>
            <consortium name="The Broad Institute Genome Sequencing Center for Infectious Disease"/>
            <person name="Wu L."/>
            <person name="Ma J."/>
        </authorList>
    </citation>
    <scope>NUCLEOTIDE SEQUENCE [LARGE SCALE GENOMIC DNA]</scope>
    <source>
        <strain evidence="2">CECT 7184</strain>
    </source>
</reference>
<dbReference type="Proteomes" id="UP001242368">
    <property type="component" value="Unassembled WGS sequence"/>
</dbReference>
<protein>
    <submittedName>
        <fullName evidence="1">Uncharacterized protein</fullName>
    </submittedName>
</protein>
<organism evidence="1 2">
    <name type="scientific">Paenimyroides ceti</name>
    <dbReference type="NCBI Taxonomy" id="395087"/>
    <lineage>
        <taxon>Bacteria</taxon>
        <taxon>Pseudomonadati</taxon>
        <taxon>Bacteroidota</taxon>
        <taxon>Flavobacteriia</taxon>
        <taxon>Flavobacteriales</taxon>
        <taxon>Flavobacteriaceae</taxon>
        <taxon>Paenimyroides</taxon>
    </lineage>
</organism>
<dbReference type="RefSeq" id="WP_290365524.1">
    <property type="nucleotide sequence ID" value="NZ_JAUFQU010000085.1"/>
</dbReference>
<dbReference type="EMBL" id="JAUFQU010000085">
    <property type="protein sequence ID" value="MDN3710364.1"/>
    <property type="molecule type" value="Genomic_DNA"/>
</dbReference>
<gene>
    <name evidence="1" type="ORF">QW060_26425</name>
</gene>
<evidence type="ECO:0000313" key="2">
    <source>
        <dbReference type="Proteomes" id="UP001242368"/>
    </source>
</evidence>
<keyword evidence="2" id="KW-1185">Reference proteome</keyword>
<accession>A0ABT8D549</accession>
<dbReference type="SUPFAM" id="SSF53756">
    <property type="entry name" value="UDP-Glycosyltransferase/glycogen phosphorylase"/>
    <property type="match status" value="1"/>
</dbReference>
<dbReference type="Gene3D" id="3.40.50.2000">
    <property type="entry name" value="Glycogen Phosphorylase B"/>
    <property type="match status" value="1"/>
</dbReference>
<evidence type="ECO:0000313" key="1">
    <source>
        <dbReference type="EMBL" id="MDN3710364.1"/>
    </source>
</evidence>